<evidence type="ECO:0000313" key="1">
    <source>
        <dbReference type="EMBL" id="OGE65597.1"/>
    </source>
</evidence>
<evidence type="ECO:0000313" key="2">
    <source>
        <dbReference type="Proteomes" id="UP000178017"/>
    </source>
</evidence>
<comment type="caution">
    <text evidence="1">The sequence shown here is derived from an EMBL/GenBank/DDBJ whole genome shotgun (WGS) entry which is preliminary data.</text>
</comment>
<organism evidence="1 2">
    <name type="scientific">Candidatus Daviesbacteria bacterium RIFCSPLOWO2_01_FULL_40_24</name>
    <dbReference type="NCBI Taxonomy" id="1797787"/>
    <lineage>
        <taxon>Bacteria</taxon>
        <taxon>Candidatus Daviesiibacteriota</taxon>
    </lineage>
</organism>
<sequence length="158" mass="18152">MIAAVFHFESQDIDAWSGRDIDLDVWRYNTKMFGLDTLIIIDQVPGGTPYLHLDEEQKFERFTSIDEFLHAYPQGEKIWFETPWSFPSSVTPIKLVDFKHPSNSKDVFYIFGPGNGFTISENDTRTWVTIPQLTLGATHSSFLAPIVFYDRAQKLGII</sequence>
<name>A0A1F5MJN5_9BACT</name>
<reference evidence="1 2" key="1">
    <citation type="journal article" date="2016" name="Nat. Commun.">
        <title>Thousands of microbial genomes shed light on interconnected biogeochemical processes in an aquifer system.</title>
        <authorList>
            <person name="Anantharaman K."/>
            <person name="Brown C.T."/>
            <person name="Hug L.A."/>
            <person name="Sharon I."/>
            <person name="Castelle C.J."/>
            <person name="Probst A.J."/>
            <person name="Thomas B.C."/>
            <person name="Singh A."/>
            <person name="Wilkins M.J."/>
            <person name="Karaoz U."/>
            <person name="Brodie E.L."/>
            <person name="Williams K.H."/>
            <person name="Hubbard S.S."/>
            <person name="Banfield J.F."/>
        </authorList>
    </citation>
    <scope>NUCLEOTIDE SEQUENCE [LARGE SCALE GENOMIC DNA]</scope>
</reference>
<dbReference type="EMBL" id="MFDO01000016">
    <property type="protein sequence ID" value="OGE65597.1"/>
    <property type="molecule type" value="Genomic_DNA"/>
</dbReference>
<dbReference type="Proteomes" id="UP000178017">
    <property type="component" value="Unassembled WGS sequence"/>
</dbReference>
<proteinExistence type="predicted"/>
<protein>
    <submittedName>
        <fullName evidence="1">Uncharacterized protein</fullName>
    </submittedName>
</protein>
<gene>
    <name evidence="1" type="ORF">A3B49_02175</name>
</gene>
<dbReference type="AlphaFoldDB" id="A0A1F5MJN5"/>
<accession>A0A1F5MJN5</accession>